<dbReference type="EMBL" id="AWWV01002127">
    <property type="protein sequence ID" value="OMP10598.1"/>
    <property type="molecule type" value="Genomic_DNA"/>
</dbReference>
<sequence>QGHSYTRTDMDYKYAKLQRGA</sequence>
<gene>
    <name evidence="1" type="ORF">CCACVL1_00855</name>
</gene>
<protein>
    <submittedName>
        <fullName evidence="1">Uncharacterized protein</fullName>
    </submittedName>
</protein>
<dbReference type="Gramene" id="OMP10598">
    <property type="protein sequence ID" value="OMP10598"/>
    <property type="gene ID" value="CCACVL1_00855"/>
</dbReference>
<evidence type="ECO:0000313" key="2">
    <source>
        <dbReference type="Proteomes" id="UP000188268"/>
    </source>
</evidence>
<evidence type="ECO:0000313" key="1">
    <source>
        <dbReference type="EMBL" id="OMP10598.1"/>
    </source>
</evidence>
<reference evidence="1 2" key="1">
    <citation type="submission" date="2013-09" db="EMBL/GenBank/DDBJ databases">
        <title>Corchorus capsularis genome sequencing.</title>
        <authorList>
            <person name="Alam M."/>
            <person name="Haque M.S."/>
            <person name="Islam M.S."/>
            <person name="Emdad E.M."/>
            <person name="Islam M.M."/>
            <person name="Ahmed B."/>
            <person name="Halim A."/>
            <person name="Hossen Q.M.M."/>
            <person name="Hossain M.Z."/>
            <person name="Ahmed R."/>
            <person name="Khan M.M."/>
            <person name="Islam R."/>
            <person name="Rashid M.M."/>
            <person name="Khan S.A."/>
            <person name="Rahman M.S."/>
            <person name="Alam M."/>
        </authorList>
    </citation>
    <scope>NUCLEOTIDE SEQUENCE [LARGE SCALE GENOMIC DNA]</scope>
    <source>
        <strain evidence="2">cv. CVL-1</strain>
        <tissue evidence="1">Whole seedling</tissue>
    </source>
</reference>
<proteinExistence type="predicted"/>
<comment type="caution">
    <text evidence="1">The sequence shown here is derived from an EMBL/GenBank/DDBJ whole genome shotgun (WGS) entry which is preliminary data.</text>
</comment>
<keyword evidence="2" id="KW-1185">Reference proteome</keyword>
<dbReference type="Proteomes" id="UP000188268">
    <property type="component" value="Unassembled WGS sequence"/>
</dbReference>
<feature type="non-terminal residue" evidence="1">
    <location>
        <position position="1"/>
    </location>
</feature>
<organism evidence="1 2">
    <name type="scientific">Corchorus capsularis</name>
    <name type="common">Jute</name>
    <dbReference type="NCBI Taxonomy" id="210143"/>
    <lineage>
        <taxon>Eukaryota</taxon>
        <taxon>Viridiplantae</taxon>
        <taxon>Streptophyta</taxon>
        <taxon>Embryophyta</taxon>
        <taxon>Tracheophyta</taxon>
        <taxon>Spermatophyta</taxon>
        <taxon>Magnoliopsida</taxon>
        <taxon>eudicotyledons</taxon>
        <taxon>Gunneridae</taxon>
        <taxon>Pentapetalae</taxon>
        <taxon>rosids</taxon>
        <taxon>malvids</taxon>
        <taxon>Malvales</taxon>
        <taxon>Malvaceae</taxon>
        <taxon>Grewioideae</taxon>
        <taxon>Apeibeae</taxon>
        <taxon>Corchorus</taxon>
    </lineage>
</organism>
<dbReference type="AlphaFoldDB" id="A0A1R3KU82"/>
<accession>A0A1R3KU82</accession>
<name>A0A1R3KU82_COCAP</name>